<dbReference type="SUPFAM" id="SSF55681">
    <property type="entry name" value="Class II aaRS and biotin synthetases"/>
    <property type="match status" value="1"/>
</dbReference>
<gene>
    <name evidence="8" type="ORF">ACFQO0_08585</name>
</gene>
<dbReference type="InterPro" id="IPR003142">
    <property type="entry name" value="BPL_C"/>
</dbReference>
<keyword evidence="1 8" id="KW-0436">Ligase</keyword>
<reference evidence="9" key="1">
    <citation type="journal article" date="2019" name="Int. J. Syst. Evol. Microbiol.">
        <title>The Global Catalogue of Microorganisms (GCM) 10K type strain sequencing project: providing services to taxonomists for standard genome sequencing and annotation.</title>
        <authorList>
            <consortium name="The Broad Institute Genomics Platform"/>
            <consortium name="The Broad Institute Genome Sequencing Center for Infectious Disease"/>
            <person name="Wu L."/>
            <person name="Ma J."/>
        </authorList>
    </citation>
    <scope>NUCLEOTIDE SEQUENCE [LARGE SCALE GENOMIC DNA]</scope>
    <source>
        <strain evidence="9">CCUG 36956</strain>
    </source>
</reference>
<dbReference type="InterPro" id="IPR008988">
    <property type="entry name" value="Transcriptional_repressor_C"/>
</dbReference>
<dbReference type="Pfam" id="PF03099">
    <property type="entry name" value="BPL_LplA_LipB"/>
    <property type="match status" value="1"/>
</dbReference>
<evidence type="ECO:0000256" key="1">
    <source>
        <dbReference type="ARBA" id="ARBA00022598"/>
    </source>
</evidence>
<evidence type="ECO:0000313" key="8">
    <source>
        <dbReference type="EMBL" id="MFC7298490.1"/>
    </source>
</evidence>
<keyword evidence="2" id="KW-0547">Nucleotide-binding</keyword>
<dbReference type="SUPFAM" id="SSF50037">
    <property type="entry name" value="C-terminal domain of transcriptional repressors"/>
    <property type="match status" value="1"/>
</dbReference>
<keyword evidence="3" id="KW-0067">ATP-binding</keyword>
<organism evidence="8 9">
    <name type="scientific">Herminiimonas aquatilis</name>
    <dbReference type="NCBI Taxonomy" id="345342"/>
    <lineage>
        <taxon>Bacteria</taxon>
        <taxon>Pseudomonadati</taxon>
        <taxon>Pseudomonadota</taxon>
        <taxon>Betaproteobacteria</taxon>
        <taxon>Burkholderiales</taxon>
        <taxon>Oxalobacteraceae</taxon>
        <taxon>Herminiimonas</taxon>
    </lineage>
</organism>
<dbReference type="RefSeq" id="WP_382233662.1">
    <property type="nucleotide sequence ID" value="NZ_JBHTCC010000001.1"/>
</dbReference>
<dbReference type="Gene3D" id="2.30.30.100">
    <property type="match status" value="1"/>
</dbReference>
<accession>A0ABW2J655</accession>
<name>A0ABW2J655_9BURK</name>
<dbReference type="PROSITE" id="PS51733">
    <property type="entry name" value="BPL_LPL_CATALYTIC"/>
    <property type="match status" value="1"/>
</dbReference>
<dbReference type="CDD" id="cd16442">
    <property type="entry name" value="BPL"/>
    <property type="match status" value="1"/>
</dbReference>
<dbReference type="Proteomes" id="UP001596379">
    <property type="component" value="Unassembled WGS sequence"/>
</dbReference>
<evidence type="ECO:0000256" key="6">
    <source>
        <dbReference type="ARBA" id="ARBA00047846"/>
    </source>
</evidence>
<proteinExistence type="predicted"/>
<dbReference type="PANTHER" id="PTHR12835">
    <property type="entry name" value="BIOTIN PROTEIN LIGASE"/>
    <property type="match status" value="1"/>
</dbReference>
<dbReference type="Pfam" id="PF02237">
    <property type="entry name" value="BPL_C"/>
    <property type="match status" value="1"/>
</dbReference>
<dbReference type="InterPro" id="IPR004143">
    <property type="entry name" value="BPL_LPL_catalytic"/>
</dbReference>
<protein>
    <recommendedName>
        <fullName evidence="5">biotin--[biotin carboxyl-carrier protein] ligase</fullName>
        <ecNumber evidence="5">6.3.4.15</ecNumber>
    </recommendedName>
</protein>
<keyword evidence="9" id="KW-1185">Reference proteome</keyword>
<comment type="catalytic activity">
    <reaction evidence="6">
        <text>biotin + L-lysyl-[protein] + ATP = N(6)-biotinyl-L-lysyl-[protein] + AMP + diphosphate + H(+)</text>
        <dbReference type="Rhea" id="RHEA:11756"/>
        <dbReference type="Rhea" id="RHEA-COMP:9752"/>
        <dbReference type="Rhea" id="RHEA-COMP:10505"/>
        <dbReference type="ChEBI" id="CHEBI:15378"/>
        <dbReference type="ChEBI" id="CHEBI:29969"/>
        <dbReference type="ChEBI" id="CHEBI:30616"/>
        <dbReference type="ChEBI" id="CHEBI:33019"/>
        <dbReference type="ChEBI" id="CHEBI:57586"/>
        <dbReference type="ChEBI" id="CHEBI:83144"/>
        <dbReference type="ChEBI" id="CHEBI:456215"/>
        <dbReference type="EC" id="6.3.4.15"/>
    </reaction>
</comment>
<feature type="domain" description="BPL/LPL catalytic" evidence="7">
    <location>
        <begin position="9"/>
        <end position="195"/>
    </location>
</feature>
<dbReference type="GO" id="GO:0004077">
    <property type="term" value="F:biotin--[biotin carboxyl-carrier protein] ligase activity"/>
    <property type="evidence" value="ECO:0007669"/>
    <property type="project" value="UniProtKB-EC"/>
</dbReference>
<dbReference type="InterPro" id="IPR004408">
    <property type="entry name" value="Biotin_CoA_COase_ligase"/>
</dbReference>
<dbReference type="InterPro" id="IPR045864">
    <property type="entry name" value="aa-tRNA-synth_II/BPL/LPL"/>
</dbReference>
<dbReference type="PANTHER" id="PTHR12835:SF5">
    <property type="entry name" value="BIOTIN--PROTEIN LIGASE"/>
    <property type="match status" value="1"/>
</dbReference>
<evidence type="ECO:0000259" key="7">
    <source>
        <dbReference type="PROSITE" id="PS51733"/>
    </source>
</evidence>
<evidence type="ECO:0000256" key="2">
    <source>
        <dbReference type="ARBA" id="ARBA00022741"/>
    </source>
</evidence>
<dbReference type="EC" id="6.3.4.15" evidence="5"/>
<evidence type="ECO:0000256" key="4">
    <source>
        <dbReference type="ARBA" id="ARBA00023267"/>
    </source>
</evidence>
<dbReference type="EMBL" id="JBHTCC010000001">
    <property type="protein sequence ID" value="MFC7298490.1"/>
    <property type="molecule type" value="Genomic_DNA"/>
</dbReference>
<evidence type="ECO:0000256" key="5">
    <source>
        <dbReference type="ARBA" id="ARBA00024227"/>
    </source>
</evidence>
<dbReference type="NCBIfam" id="TIGR00121">
    <property type="entry name" value="birA_ligase"/>
    <property type="match status" value="1"/>
</dbReference>
<keyword evidence="4" id="KW-0092">Biotin</keyword>
<sequence>MTLTAASQNLAALCAPAAQHIAIRIVAETGSTNADLLAAVAHLDGPTLLWAESQTAGKGRAGRSWHSAAGATLTFSLAWKFALPVQALAGLSLLVGVVVAETLASFGVDARLKWPNDVLKDGDKLAGMLIETAMDKTDRSSIWTVIGIGINLAQASQLSAQIGRPVAQAPELLEQRERVMAALLNRFSIALPAFEQNGFKMFAASWNALDAYAGRAVNILDQRKVLYSGTDMGVDDSGRLLLDTAQGRIAIVAGDVSLRIAEEYREE</sequence>
<evidence type="ECO:0000256" key="3">
    <source>
        <dbReference type="ARBA" id="ARBA00022840"/>
    </source>
</evidence>
<comment type="caution">
    <text evidence="8">The sequence shown here is derived from an EMBL/GenBank/DDBJ whole genome shotgun (WGS) entry which is preliminary data.</text>
</comment>
<evidence type="ECO:0000313" key="9">
    <source>
        <dbReference type="Proteomes" id="UP001596379"/>
    </source>
</evidence>
<dbReference type="Gene3D" id="3.30.930.10">
    <property type="entry name" value="Bira Bifunctional Protein, Domain 2"/>
    <property type="match status" value="1"/>
</dbReference>